<dbReference type="AlphaFoldDB" id="A0A2W4XMN9"/>
<evidence type="ECO:0000313" key="3">
    <source>
        <dbReference type="Proteomes" id="UP000249794"/>
    </source>
</evidence>
<organism evidence="2 3">
    <name type="scientific">Phormidesmis priestleyi</name>
    <dbReference type="NCBI Taxonomy" id="268141"/>
    <lineage>
        <taxon>Bacteria</taxon>
        <taxon>Bacillati</taxon>
        <taxon>Cyanobacteriota</taxon>
        <taxon>Cyanophyceae</taxon>
        <taxon>Leptolyngbyales</taxon>
        <taxon>Leptolyngbyaceae</taxon>
        <taxon>Phormidesmis</taxon>
    </lineage>
</organism>
<name>A0A2W4XMN9_9CYAN</name>
<feature type="chain" id="PRO_5015909413" evidence="1">
    <location>
        <begin position="23"/>
        <end position="230"/>
    </location>
</feature>
<dbReference type="EMBL" id="QBMP01000051">
    <property type="protein sequence ID" value="PZO57447.1"/>
    <property type="molecule type" value="Genomic_DNA"/>
</dbReference>
<comment type="caution">
    <text evidence="2">The sequence shown here is derived from an EMBL/GenBank/DDBJ whole genome shotgun (WGS) entry which is preliminary data.</text>
</comment>
<proteinExistence type="predicted"/>
<gene>
    <name evidence="2" type="ORF">DCF15_07075</name>
</gene>
<evidence type="ECO:0000313" key="2">
    <source>
        <dbReference type="EMBL" id="PZO57447.1"/>
    </source>
</evidence>
<keyword evidence="1" id="KW-0732">Signal</keyword>
<evidence type="ECO:0000256" key="1">
    <source>
        <dbReference type="SAM" id="SignalP"/>
    </source>
</evidence>
<feature type="signal peptide" evidence="1">
    <location>
        <begin position="1"/>
        <end position="22"/>
    </location>
</feature>
<dbReference type="Proteomes" id="UP000249794">
    <property type="component" value="Unassembled WGS sequence"/>
</dbReference>
<reference evidence="2 3" key="2">
    <citation type="submission" date="2018-06" db="EMBL/GenBank/DDBJ databases">
        <title>Metagenomic assembly of (sub)arctic Cyanobacteria and their associated microbiome from non-axenic cultures.</title>
        <authorList>
            <person name="Baurain D."/>
        </authorList>
    </citation>
    <scope>NUCLEOTIDE SEQUENCE [LARGE SCALE GENOMIC DNA]</scope>
    <source>
        <strain evidence="2">ULC027bin1</strain>
    </source>
</reference>
<sequence length="230" mass="24279">MKRLRVLLLLSALLALASPAKARDISVQTANRQKTPIAVEIGAGHTIDFSQTGEQVFRGWIGDGGRCLQLSPSSPLETGASILYLRRITPCQQINGLPKVGQTTLTLVTLSADGETKIYEFSIDYGATGDSLTRLVPQSAVAMETASERLPSERLQSVLLEPSAVVAGLATFNLGADNPVVTRVNAWLEAVEGGQAQQAAAQDASVDWALLERLEAIGSSQVPIEGAASI</sequence>
<protein>
    <submittedName>
        <fullName evidence="2">Uncharacterized protein</fullName>
    </submittedName>
</protein>
<reference evidence="3" key="1">
    <citation type="submission" date="2018-04" db="EMBL/GenBank/DDBJ databases">
        <authorList>
            <person name="Cornet L."/>
        </authorList>
    </citation>
    <scope>NUCLEOTIDE SEQUENCE [LARGE SCALE GENOMIC DNA]</scope>
</reference>
<accession>A0A2W4XMN9</accession>